<accession>A0AC34GYT2</accession>
<dbReference type="WBParaSite" id="ES5_v2.g979.t1">
    <property type="protein sequence ID" value="ES5_v2.g979.t1"/>
    <property type="gene ID" value="ES5_v2.g979"/>
</dbReference>
<evidence type="ECO:0000313" key="2">
    <source>
        <dbReference type="WBParaSite" id="ES5_v2.g979.t1"/>
    </source>
</evidence>
<sequence length="112" mass="13100">MQAMSLKEKIEIMKLMPRFNGETPLRQYMECFNSRMEGLGLNQQQALEILKSCLDGRAADKFKLIKTEAGTAKTWEQWINEFAQQLATPHMNEVARDLLNARKKKQKNWMHT</sequence>
<organism evidence="1 2">
    <name type="scientific">Panagrolaimus sp. ES5</name>
    <dbReference type="NCBI Taxonomy" id="591445"/>
    <lineage>
        <taxon>Eukaryota</taxon>
        <taxon>Metazoa</taxon>
        <taxon>Ecdysozoa</taxon>
        <taxon>Nematoda</taxon>
        <taxon>Chromadorea</taxon>
        <taxon>Rhabditida</taxon>
        <taxon>Tylenchina</taxon>
        <taxon>Panagrolaimomorpha</taxon>
        <taxon>Panagrolaimoidea</taxon>
        <taxon>Panagrolaimidae</taxon>
        <taxon>Panagrolaimus</taxon>
    </lineage>
</organism>
<dbReference type="Proteomes" id="UP000887579">
    <property type="component" value="Unplaced"/>
</dbReference>
<reference evidence="2" key="1">
    <citation type="submission" date="2022-11" db="UniProtKB">
        <authorList>
            <consortium name="WormBaseParasite"/>
        </authorList>
    </citation>
    <scope>IDENTIFICATION</scope>
</reference>
<protein>
    <submittedName>
        <fullName evidence="2">Uncharacterized protein</fullName>
    </submittedName>
</protein>
<evidence type="ECO:0000313" key="1">
    <source>
        <dbReference type="Proteomes" id="UP000887579"/>
    </source>
</evidence>
<name>A0AC34GYT2_9BILA</name>
<proteinExistence type="predicted"/>